<proteinExistence type="predicted"/>
<comment type="caution">
    <text evidence="1">The sequence shown here is derived from an EMBL/GenBank/DDBJ whole genome shotgun (WGS) entry which is preliminary data.</text>
</comment>
<evidence type="ECO:0000313" key="2">
    <source>
        <dbReference type="EMBL" id="CAF4202169.1"/>
    </source>
</evidence>
<gene>
    <name evidence="1" type="ORF">OVA965_LOCUS32751</name>
    <name evidence="2" type="ORF">TMI583_LOCUS33614</name>
</gene>
<reference evidence="1" key="1">
    <citation type="submission" date="2021-02" db="EMBL/GenBank/DDBJ databases">
        <authorList>
            <person name="Nowell W R."/>
        </authorList>
    </citation>
    <scope>NUCLEOTIDE SEQUENCE</scope>
</reference>
<dbReference type="EMBL" id="CAJOBA010047531">
    <property type="protein sequence ID" value="CAF4202169.1"/>
    <property type="molecule type" value="Genomic_DNA"/>
</dbReference>
<evidence type="ECO:0000313" key="3">
    <source>
        <dbReference type="Proteomes" id="UP000677228"/>
    </source>
</evidence>
<dbReference type="AlphaFoldDB" id="A0A8S2F4R0"/>
<dbReference type="Proteomes" id="UP000677228">
    <property type="component" value="Unassembled WGS sequence"/>
</dbReference>
<organism evidence="1 3">
    <name type="scientific">Didymodactylos carnosus</name>
    <dbReference type="NCBI Taxonomy" id="1234261"/>
    <lineage>
        <taxon>Eukaryota</taxon>
        <taxon>Metazoa</taxon>
        <taxon>Spiralia</taxon>
        <taxon>Gnathifera</taxon>
        <taxon>Rotifera</taxon>
        <taxon>Eurotatoria</taxon>
        <taxon>Bdelloidea</taxon>
        <taxon>Philodinida</taxon>
        <taxon>Philodinidae</taxon>
        <taxon>Didymodactylos</taxon>
    </lineage>
</organism>
<name>A0A8S2F4R0_9BILA</name>
<feature type="non-terminal residue" evidence="1">
    <location>
        <position position="1"/>
    </location>
</feature>
<evidence type="ECO:0000313" key="1">
    <source>
        <dbReference type="EMBL" id="CAF1394761.1"/>
    </source>
</evidence>
<protein>
    <submittedName>
        <fullName evidence="1">Uncharacterized protein</fullName>
    </submittedName>
</protein>
<sequence length="137" mass="16005">MIDSYNEKKFMEKESRSDRVVDESLLNKMVADDRLKSVMFSAQTRDMDTFIQWLGGERAVDVPDEYLLATFQHKHFVNHKKNTSVDNVEQNQNSSLSCQHHYNDVNVNAQCIELLRLRNCTEKIDNSQTMNETNSEQ</sequence>
<dbReference type="Proteomes" id="UP000682733">
    <property type="component" value="Unassembled WGS sequence"/>
</dbReference>
<dbReference type="EMBL" id="CAJNOK010025818">
    <property type="protein sequence ID" value="CAF1394761.1"/>
    <property type="molecule type" value="Genomic_DNA"/>
</dbReference>
<accession>A0A8S2F4R0</accession>